<dbReference type="PANTHER" id="PTHR44835">
    <property type="entry name" value="UDP-N-ACETYLGLUCOSAMINE--PEPTIDE N-ACETYLGLUCOSAMINYLTRANSFERASE SPINDLY-RELATED"/>
    <property type="match status" value="1"/>
</dbReference>
<feature type="domain" description="O-GlcNAc transferase C-terminal" evidence="6">
    <location>
        <begin position="246"/>
        <end position="403"/>
    </location>
</feature>
<feature type="domain" description="O-GlcNAc transferase C-terminal" evidence="6">
    <location>
        <begin position="418"/>
        <end position="581"/>
    </location>
</feature>
<evidence type="ECO:0000256" key="3">
    <source>
        <dbReference type="ARBA" id="ARBA00022679"/>
    </source>
</evidence>
<comment type="pathway">
    <text evidence="1">Protein modification; protein glycosylation.</text>
</comment>
<dbReference type="InterPro" id="IPR029489">
    <property type="entry name" value="OGT/SEC/SPY_C"/>
</dbReference>
<evidence type="ECO:0000313" key="7">
    <source>
        <dbReference type="EMBL" id="QHU06414.1"/>
    </source>
</evidence>
<organism evidence="7">
    <name type="scientific">viral metagenome</name>
    <dbReference type="NCBI Taxonomy" id="1070528"/>
    <lineage>
        <taxon>unclassified sequences</taxon>
        <taxon>metagenomes</taxon>
        <taxon>organismal metagenomes</taxon>
    </lineage>
</organism>
<accession>A0A6C0JRX8</accession>
<dbReference type="InterPro" id="IPR011990">
    <property type="entry name" value="TPR-like_helical_dom_sf"/>
</dbReference>
<name>A0A6C0JRX8_9ZZZZ</name>
<keyword evidence="3" id="KW-0808">Transferase</keyword>
<dbReference type="Gene3D" id="3.40.50.2000">
    <property type="entry name" value="Glycogen Phosphorylase B"/>
    <property type="match status" value="1"/>
</dbReference>
<sequence length="909" mass="106976">MKEFIDCYNAFMHNHLDINTQSNIIYHNLNVTLSNTPDINAKAFILELMIGLFPNDHELYYKMGNLFKSISKEKQLFWYKLSFNIKPDYTDNFCDLCDLLLDMGFINHIFTLNKNNQFEKFMKEPRFLTVYTRCNLANLKYENGLKCLLDLIKMNSLKPSVTDYDKNEKWRNYHDAGYLFSAKCDVDNSIKYSQKALDLAKKFKLDFSKKKLSLQNILCFSDYKYEDHDLLFKKYLEINTLMPDNPIFSFKNRSRKSKIKIGYISSDFVMHSVSNFIVPILKNHNKNKFEIYLFANSSDVNIMYKNLGYQIHSLVNLSNKDAAELINKQNIDILFDLNGHTVNNKLEIFTYHPAPIQVSYLGFPNTTGLKAIDYRITDNIADSLTTKQNYSEELLRLPKCFLLFEPIHSFIPNPRKTQDRIILGAINKENKANDELLKTWSIILERCPNTVILLKLESFDNKEERTQFYINKLNIDKTRIIVLNKLPNNEYEKIFTMFDILLDTFPYSGTTTTCNSLYNSIPVITLYHPDYHVNNVSSSLLINSGYPELVAKTKEEYIDITFNLVNNPDRINEYKRTMRDKFLTLMRPKEFMHDYENALTNIYEKSFLEKNTESIVINFNENLSLTNNIKKNIYICGCVKNCEMFLEKIFNNIDKIISVFLNYKIIIAYDTNNDKTVDILKNKKLKYNLELINVPENNYIIDYTMRSKRISNARNEIINYIYKENNSEYEYFIMMDMDDVCSGNMNINSLKSVFENGKDSEWDSVSFNRKDYFDIWALSIDPYMLSCWHFPGGFDIVYKIKNYITDKLNKLNKNSLLSCDSAFNGFAIYKKDKFVNCMYDWQIKNNYDNMLIETVIKNENALGVNFTVDQSYHEVINPITDCEHRYFHMEAISQNNARICISPLFLFTD</sequence>
<evidence type="ECO:0000259" key="6">
    <source>
        <dbReference type="Pfam" id="PF13844"/>
    </source>
</evidence>
<keyword evidence="4" id="KW-0677">Repeat</keyword>
<dbReference type="SUPFAM" id="SSF53756">
    <property type="entry name" value="UDP-Glycosyltransferase/glycogen phosphorylase"/>
    <property type="match status" value="1"/>
</dbReference>
<dbReference type="SUPFAM" id="SSF48452">
    <property type="entry name" value="TPR-like"/>
    <property type="match status" value="1"/>
</dbReference>
<dbReference type="Pfam" id="PF13844">
    <property type="entry name" value="Glyco_transf_41"/>
    <property type="match status" value="2"/>
</dbReference>
<dbReference type="InterPro" id="IPR029044">
    <property type="entry name" value="Nucleotide-diphossugar_trans"/>
</dbReference>
<dbReference type="EMBL" id="MN740434">
    <property type="protein sequence ID" value="QHU06414.1"/>
    <property type="molecule type" value="Genomic_DNA"/>
</dbReference>
<dbReference type="AlphaFoldDB" id="A0A6C0JRX8"/>
<dbReference type="SUPFAM" id="SSF53448">
    <property type="entry name" value="Nucleotide-diphospho-sugar transferases"/>
    <property type="match status" value="1"/>
</dbReference>
<keyword evidence="2" id="KW-0328">Glycosyltransferase</keyword>
<dbReference type="GO" id="GO:0016757">
    <property type="term" value="F:glycosyltransferase activity"/>
    <property type="evidence" value="ECO:0007669"/>
    <property type="project" value="UniProtKB-KW"/>
</dbReference>
<evidence type="ECO:0000256" key="2">
    <source>
        <dbReference type="ARBA" id="ARBA00022676"/>
    </source>
</evidence>
<proteinExistence type="predicted"/>
<protein>
    <recommendedName>
        <fullName evidence="6">O-GlcNAc transferase C-terminal domain-containing protein</fullName>
    </recommendedName>
</protein>
<evidence type="ECO:0000256" key="5">
    <source>
        <dbReference type="ARBA" id="ARBA00022803"/>
    </source>
</evidence>
<keyword evidence="5" id="KW-0802">TPR repeat</keyword>
<evidence type="ECO:0000256" key="1">
    <source>
        <dbReference type="ARBA" id="ARBA00004922"/>
    </source>
</evidence>
<dbReference type="InterPro" id="IPR051939">
    <property type="entry name" value="Glycosyltr_41/O-GlcNAc_trsf"/>
</dbReference>
<evidence type="ECO:0000256" key="4">
    <source>
        <dbReference type="ARBA" id="ARBA00022737"/>
    </source>
</evidence>
<reference evidence="7" key="1">
    <citation type="journal article" date="2020" name="Nature">
        <title>Giant virus diversity and host interactions through global metagenomics.</title>
        <authorList>
            <person name="Schulz F."/>
            <person name="Roux S."/>
            <person name="Paez-Espino D."/>
            <person name="Jungbluth S."/>
            <person name="Walsh D.A."/>
            <person name="Denef V.J."/>
            <person name="McMahon K.D."/>
            <person name="Konstantinidis K.T."/>
            <person name="Eloe-Fadrosh E.A."/>
            <person name="Kyrpides N.C."/>
            <person name="Woyke T."/>
        </authorList>
    </citation>
    <scope>NUCLEOTIDE SEQUENCE</scope>
    <source>
        <strain evidence="7">GVMAG-M-3300027747-57</strain>
    </source>
</reference>
<dbReference type="PANTHER" id="PTHR44835:SF1">
    <property type="entry name" value="PROTEIN O-GLCNAC TRANSFERASE"/>
    <property type="match status" value="1"/>
</dbReference>
<dbReference type="Gene3D" id="3.40.50.11380">
    <property type="match status" value="1"/>
</dbReference>